<evidence type="ECO:0000256" key="1">
    <source>
        <dbReference type="ARBA" id="ARBA00004155"/>
    </source>
</evidence>
<evidence type="ECO:0000256" key="3">
    <source>
        <dbReference type="ARBA" id="ARBA00008090"/>
    </source>
</evidence>
<evidence type="ECO:0000256" key="7">
    <source>
        <dbReference type="ARBA" id="ARBA00023136"/>
    </source>
</evidence>
<dbReference type="EMBL" id="GIBP01010961">
    <property type="protein sequence ID" value="NDV39930.1"/>
    <property type="molecule type" value="Transcribed_RNA"/>
</dbReference>
<dbReference type="GO" id="GO:0048471">
    <property type="term" value="C:perinuclear region of cytoplasm"/>
    <property type="evidence" value="ECO:0007669"/>
    <property type="project" value="UniProtKB-SubCell"/>
</dbReference>
<comment type="similarity">
    <text evidence="3">Belongs to the BRI3 family.</text>
</comment>
<keyword evidence="5 13" id="KW-0812">Transmembrane</keyword>
<organism evidence="14">
    <name type="scientific">Arcella intermedia</name>
    <dbReference type="NCBI Taxonomy" id="1963864"/>
    <lineage>
        <taxon>Eukaryota</taxon>
        <taxon>Amoebozoa</taxon>
        <taxon>Tubulinea</taxon>
        <taxon>Elardia</taxon>
        <taxon>Arcellinida</taxon>
        <taxon>Sphaerothecina</taxon>
        <taxon>Arcellidae</taxon>
        <taxon>Arcella</taxon>
    </lineage>
</organism>
<dbReference type="PANTHER" id="PTHR13551">
    <property type="entry name" value="BRAIN PROTEIN I3"/>
    <property type="match status" value="1"/>
</dbReference>
<evidence type="ECO:0000256" key="4">
    <source>
        <dbReference type="ARBA" id="ARBA00022490"/>
    </source>
</evidence>
<evidence type="ECO:0000256" key="5">
    <source>
        <dbReference type="ARBA" id="ARBA00022692"/>
    </source>
</evidence>
<dbReference type="PANTHER" id="PTHR13551:SF1">
    <property type="entry name" value="MEMBRANE PROTEIN BRI3"/>
    <property type="match status" value="1"/>
</dbReference>
<name>A0A6B2LSW7_9EUKA</name>
<keyword evidence="4" id="KW-0963">Cytoplasm</keyword>
<comment type="subcellular location">
    <subcellularLocation>
        <location evidence="2">Cytoplasm</location>
        <location evidence="2">Perinuclear region</location>
    </subcellularLocation>
    <subcellularLocation>
        <location evidence="1">Lysosome membrane</location>
        <topology evidence="1">Multi-pass membrane protein</topology>
    </subcellularLocation>
</comment>
<reference evidence="14" key="1">
    <citation type="journal article" date="2020" name="J. Eukaryot. Microbiol.">
        <title>De novo Sequencing, Assembly and Annotation of the Transcriptome for the Free-Living Testate Amoeba Arcella intermedia.</title>
        <authorList>
            <person name="Ribeiro G.M."/>
            <person name="Porfirio-Sousa A.L."/>
            <person name="Maurer-Alcala X.X."/>
            <person name="Katz L.A."/>
            <person name="Lahr D.J.G."/>
        </authorList>
    </citation>
    <scope>NUCLEOTIDE SEQUENCE</scope>
</reference>
<dbReference type="AlphaFoldDB" id="A0A6B2LSW7"/>
<keyword evidence="7 13" id="KW-0472">Membrane</keyword>
<evidence type="ECO:0000313" key="14">
    <source>
        <dbReference type="EMBL" id="NDV39930.1"/>
    </source>
</evidence>
<evidence type="ECO:0000256" key="10">
    <source>
        <dbReference type="ARBA" id="ARBA00035449"/>
    </source>
</evidence>
<feature type="compositionally biased region" description="Low complexity" evidence="12">
    <location>
        <begin position="11"/>
        <end position="48"/>
    </location>
</feature>
<evidence type="ECO:0000256" key="8">
    <source>
        <dbReference type="ARBA" id="ARBA00023228"/>
    </source>
</evidence>
<feature type="region of interest" description="Disordered" evidence="12">
    <location>
        <begin position="1"/>
        <end position="48"/>
    </location>
</feature>
<evidence type="ECO:0000256" key="12">
    <source>
        <dbReference type="SAM" id="MobiDB-lite"/>
    </source>
</evidence>
<keyword evidence="8" id="KW-0458">Lysosome</keyword>
<dbReference type="GO" id="GO:0005765">
    <property type="term" value="C:lysosomal membrane"/>
    <property type="evidence" value="ECO:0007669"/>
    <property type="project" value="UniProtKB-SubCell"/>
</dbReference>
<keyword evidence="6 13" id="KW-1133">Transmembrane helix</keyword>
<sequence length="116" mass="12599">MASVTITTDSYPPQQQVYQQGYAPPPQGYQQQGYAPPPQGYQQGYEQQGYAPAPQGYAPATHVVVVGNCPRCSVGTMQDEYTCCGVALAILFFPIGILCCLSMTEKRCSSCGYLRE</sequence>
<protein>
    <recommendedName>
        <fullName evidence="9">Membrane protein BRI3</fullName>
    </recommendedName>
    <alternativeName>
        <fullName evidence="10">Brain protein I3</fullName>
    </alternativeName>
</protein>
<evidence type="ECO:0000256" key="6">
    <source>
        <dbReference type="ARBA" id="ARBA00022989"/>
    </source>
</evidence>
<proteinExistence type="inferred from homology"/>
<accession>A0A6B2LSW7</accession>
<dbReference type="Pfam" id="PF10164">
    <property type="entry name" value="BRI3"/>
    <property type="match status" value="1"/>
</dbReference>
<evidence type="ECO:0000256" key="9">
    <source>
        <dbReference type="ARBA" id="ARBA00035284"/>
    </source>
</evidence>
<comment type="subunit">
    <text evidence="11">Interacts with BRI3BP. Interacts with MGAT1 and IFITM3.</text>
</comment>
<evidence type="ECO:0000256" key="11">
    <source>
        <dbReference type="ARBA" id="ARBA00046593"/>
    </source>
</evidence>
<feature type="compositionally biased region" description="Polar residues" evidence="12">
    <location>
        <begin position="1"/>
        <end position="10"/>
    </location>
</feature>
<feature type="transmembrane region" description="Helical" evidence="13">
    <location>
        <begin position="81"/>
        <end position="104"/>
    </location>
</feature>
<evidence type="ECO:0000256" key="2">
    <source>
        <dbReference type="ARBA" id="ARBA00004556"/>
    </source>
</evidence>
<dbReference type="InterPro" id="IPR019317">
    <property type="entry name" value="BRI3"/>
</dbReference>
<evidence type="ECO:0000256" key="13">
    <source>
        <dbReference type="SAM" id="Phobius"/>
    </source>
</evidence>